<dbReference type="eggNOG" id="ENOG5030XCD">
    <property type="taxonomic scope" value="Bacteria"/>
</dbReference>
<comment type="caution">
    <text evidence="1">The sequence shown here is derived from an EMBL/GenBank/DDBJ whole genome shotgun (WGS) entry which is preliminary data.</text>
</comment>
<dbReference type="Proteomes" id="UP000003146">
    <property type="component" value="Unassembled WGS sequence"/>
</dbReference>
<organism evidence="1 2">
    <name type="scientific">Phocaeicola coprocola DSM 17136</name>
    <dbReference type="NCBI Taxonomy" id="470145"/>
    <lineage>
        <taxon>Bacteria</taxon>
        <taxon>Pseudomonadati</taxon>
        <taxon>Bacteroidota</taxon>
        <taxon>Bacteroidia</taxon>
        <taxon>Bacteroidales</taxon>
        <taxon>Bacteroidaceae</taxon>
        <taxon>Phocaeicola</taxon>
    </lineage>
</organism>
<dbReference type="EMBL" id="ABIY02000115">
    <property type="protein sequence ID" value="EDU99672.1"/>
    <property type="molecule type" value="Genomic_DNA"/>
</dbReference>
<sequence>MIKTAVPAGGLHNEEDLQIGKQGKSACSLSSFREHSMRAGKARVWQVHLAVRLCGFPTALFTKYSQPCHARLAFRGMCQLEKDIKMRVVGGLPASWKSVFYWYIVC</sequence>
<dbReference type="AlphaFoldDB" id="B3JMR2"/>
<dbReference type="HOGENOM" id="CLU_2217697_0_0_10"/>
<reference evidence="1 2" key="1">
    <citation type="submission" date="2008-04" db="EMBL/GenBank/DDBJ databases">
        <title>Draft genome sequence of Bacteroides coprocola (DSM 17136).</title>
        <authorList>
            <person name="Sudarsanam P."/>
            <person name="Ley R."/>
            <person name="Guruge J."/>
            <person name="Turnbaugh P.J."/>
            <person name="Mahowald M."/>
            <person name="Liep D."/>
            <person name="Gordon J."/>
        </authorList>
    </citation>
    <scope>NUCLEOTIDE SEQUENCE [LARGE SCALE GENOMIC DNA]</scope>
    <source>
        <strain evidence="1 2">DSM 17136</strain>
    </source>
</reference>
<reference evidence="1 2" key="2">
    <citation type="submission" date="2008-04" db="EMBL/GenBank/DDBJ databases">
        <authorList>
            <person name="Fulton L."/>
            <person name="Clifton S."/>
            <person name="Fulton B."/>
            <person name="Xu J."/>
            <person name="Minx P."/>
            <person name="Pepin K.H."/>
            <person name="Johnson M."/>
            <person name="Thiruvilangam P."/>
            <person name="Bhonagiri V."/>
            <person name="Nash W.E."/>
            <person name="Mardis E.R."/>
            <person name="Wilson R.K."/>
        </authorList>
    </citation>
    <scope>NUCLEOTIDE SEQUENCE [LARGE SCALE GENOMIC DNA]</scope>
    <source>
        <strain evidence="1 2">DSM 17136</strain>
    </source>
</reference>
<accession>B3JMR2</accession>
<dbReference type="STRING" id="470145.BACCOP_03216"/>
<evidence type="ECO:0000313" key="1">
    <source>
        <dbReference type="EMBL" id="EDU99672.1"/>
    </source>
</evidence>
<name>B3JMR2_9BACT</name>
<protein>
    <submittedName>
        <fullName evidence="1">Uncharacterized protein</fullName>
    </submittedName>
</protein>
<proteinExistence type="predicted"/>
<gene>
    <name evidence="1" type="ORF">BACCOP_03216</name>
</gene>
<evidence type="ECO:0000313" key="2">
    <source>
        <dbReference type="Proteomes" id="UP000003146"/>
    </source>
</evidence>